<evidence type="ECO:0000313" key="2">
    <source>
        <dbReference type="Proteomes" id="UP001207408"/>
    </source>
</evidence>
<evidence type="ECO:0000313" key="1">
    <source>
        <dbReference type="EMBL" id="MCW3805552.1"/>
    </source>
</evidence>
<dbReference type="EMBL" id="JAPDPI010000013">
    <property type="protein sequence ID" value="MCW3805552.1"/>
    <property type="molecule type" value="Genomic_DNA"/>
</dbReference>
<dbReference type="Proteomes" id="UP001207408">
    <property type="component" value="Unassembled WGS sequence"/>
</dbReference>
<keyword evidence="2" id="KW-1185">Reference proteome</keyword>
<gene>
    <name evidence="1" type="ORF">OM074_07920</name>
</gene>
<dbReference type="SUPFAM" id="SSF109998">
    <property type="entry name" value="Triger factor/SurA peptide-binding domain-like"/>
    <property type="match status" value="1"/>
</dbReference>
<comment type="caution">
    <text evidence="1">The sequence shown here is derived from an EMBL/GenBank/DDBJ whole genome shotgun (WGS) entry which is preliminary data.</text>
</comment>
<name>A0AAE3SJB1_9BACT</name>
<reference evidence="1" key="1">
    <citation type="submission" date="2022-10" db="EMBL/GenBank/DDBJ databases">
        <authorList>
            <person name="Yu W.X."/>
        </authorList>
    </citation>
    <scope>NUCLEOTIDE SEQUENCE</scope>
    <source>
        <strain evidence="1">D04</strain>
    </source>
</reference>
<dbReference type="AlphaFoldDB" id="A0AAE3SJB1"/>
<dbReference type="InterPro" id="IPR027304">
    <property type="entry name" value="Trigger_fact/SurA_dom_sf"/>
</dbReference>
<protein>
    <recommendedName>
        <fullName evidence="3">Peptidyl-prolyl cis-trans isomerase</fullName>
    </recommendedName>
</protein>
<accession>A0AAE3SJB1</accession>
<evidence type="ECO:0008006" key="3">
    <source>
        <dbReference type="Google" id="ProtNLM"/>
    </source>
</evidence>
<sequence>MRLASFTGILIVYILTSCNTISNHETSAPVAEVDGQILTIDELQKAIPKNLSKNDSLAFTQNYISRWVKETLLLRKAELNLSPEEKDVNQILKDYRASLLINKYQQKLLLAKHSPLITHNEIEDYYNQMSENFILNEDVIQGIFIKIPLNAPKLSELKKWYKSDKPEDLVALEEYCYQNAQNFDNFLDKWVSVKTISDLMPSPIPNNPNFLKYNKFYETSDSLSHYMVSFRDYHKTDEVAPIQYVSDKIKAILLNKKRIEFIQNLEEELYQEGLKQKVIKFY</sequence>
<proteinExistence type="predicted"/>
<dbReference type="PROSITE" id="PS51257">
    <property type="entry name" value="PROKAR_LIPOPROTEIN"/>
    <property type="match status" value="1"/>
</dbReference>
<dbReference type="RefSeq" id="WP_301198923.1">
    <property type="nucleotide sequence ID" value="NZ_JAPDPI010000013.1"/>
</dbReference>
<organism evidence="1 2">
    <name type="scientific">Plebeiibacterium marinum</name>
    <dbReference type="NCBI Taxonomy" id="2992111"/>
    <lineage>
        <taxon>Bacteria</taxon>
        <taxon>Pseudomonadati</taxon>
        <taxon>Bacteroidota</taxon>
        <taxon>Bacteroidia</taxon>
        <taxon>Marinilabiliales</taxon>
        <taxon>Marinilabiliaceae</taxon>
        <taxon>Plebeiibacterium</taxon>
    </lineage>
</organism>